<dbReference type="EMBL" id="CM056813">
    <property type="protein sequence ID" value="KAJ8641455.1"/>
    <property type="molecule type" value="Genomic_DNA"/>
</dbReference>
<evidence type="ECO:0000313" key="2">
    <source>
        <dbReference type="Proteomes" id="UP001234297"/>
    </source>
</evidence>
<dbReference type="Proteomes" id="UP001234297">
    <property type="component" value="Chromosome 5"/>
</dbReference>
<name>A0ACC2M727_PERAE</name>
<comment type="caution">
    <text evidence="1">The sequence shown here is derived from an EMBL/GenBank/DDBJ whole genome shotgun (WGS) entry which is preliminary data.</text>
</comment>
<evidence type="ECO:0000313" key="1">
    <source>
        <dbReference type="EMBL" id="KAJ8641455.1"/>
    </source>
</evidence>
<reference evidence="1 2" key="1">
    <citation type="journal article" date="2022" name="Hortic Res">
        <title>A haplotype resolved chromosomal level avocado genome allows analysis of novel avocado genes.</title>
        <authorList>
            <person name="Nath O."/>
            <person name="Fletcher S.J."/>
            <person name="Hayward A."/>
            <person name="Shaw L.M."/>
            <person name="Masouleh A.K."/>
            <person name="Furtado A."/>
            <person name="Henry R.J."/>
            <person name="Mitter N."/>
        </authorList>
    </citation>
    <scope>NUCLEOTIDE SEQUENCE [LARGE SCALE GENOMIC DNA]</scope>
    <source>
        <strain evidence="2">cv. Hass</strain>
    </source>
</reference>
<gene>
    <name evidence="1" type="ORF">MRB53_018149</name>
</gene>
<proteinExistence type="predicted"/>
<keyword evidence="2" id="KW-1185">Reference proteome</keyword>
<accession>A0ACC2M727</accession>
<organism evidence="1 2">
    <name type="scientific">Persea americana</name>
    <name type="common">Avocado</name>
    <dbReference type="NCBI Taxonomy" id="3435"/>
    <lineage>
        <taxon>Eukaryota</taxon>
        <taxon>Viridiplantae</taxon>
        <taxon>Streptophyta</taxon>
        <taxon>Embryophyta</taxon>
        <taxon>Tracheophyta</taxon>
        <taxon>Spermatophyta</taxon>
        <taxon>Magnoliopsida</taxon>
        <taxon>Magnoliidae</taxon>
        <taxon>Laurales</taxon>
        <taxon>Lauraceae</taxon>
        <taxon>Persea</taxon>
    </lineage>
</organism>
<protein>
    <submittedName>
        <fullName evidence="1">Uncharacterized protein</fullName>
    </submittedName>
</protein>
<sequence length="2126" mass="234140">MDMVITVPASSIASSRFTAQKMKIDVQKGVERPRNSVKNLPCQGKSQPLGSRMEFGRGIPPPKENNFQMQGPWIPATPSKPEQTNRALQRPLWLNTGAYSNGVAQQNACQNATAASNSTTAAGMQQLNPSAYADRAADLARWKAAMAAQTQVSGLDPYMEALKNAAARLRGTTPYAHNPMGIADSTPAMTMQTANNAASLRPPISNTENDNGGSRGGSNRHQQSNPAANLLCRNQALLLQGSTPSSNNINCYPPQMPQYGFPVPYHTTNNHSSPAKTMADAVKYGTISFQPTPMTPDQGKRVQSSQTVEPVGLTASGRLIHGNENVDTFPPSVNVASLEQGPANPHGNQGLLELNYALSPVLPSTPNKELHDSSSREGLGENLLAATLSSPVKENHNPNEGNDHGIDLNKTPQQKPKRKKHRPKVIREVKPKRTPKPVTPNQANNKENPSGKRKYVRRAATKTSVTPNAQETVNSQGGTSIGSCKRHLDFNSESREDEHPGTGQVHQYAPNSSTGDNSAISSSSRALNSEAQAPYYHQCAGTNNSRGSKSSSQIFQGLKVVKGNSSVGVAFDLNHSITQSQVCCNPLPGNANPCQTIVRGNPSIEHMNALATKNMGSAGSCINIGHMNYAHMHHAVQANEIDSRINPAGAAHGNHPSRDPSRFQTGVINYNQCNTNSRSHALLEESKHTKRGSKRVYNFVDDETHPSPENLYATHGISIETRQRIIQQNENYGKGGAQGIHVPNITKKMRTDMLNNEIVSNQLALQNSDRRPFPFCNQVEGTKKSQNGGCYISCDINSQSMTGTDNQQVPDISRMVFSHLNAQRGINLNEPQAPMSRMGPGSTASTAKGRFDRTSQTNELASFTPAAVEFGHPPVASVRTAVTYNDRQQSNTFCRPQARMVTQGADSYLKIKTKENSKELVHLVHPISSTTNRVYLQEHKAPVNVHHKPCMESTTPAKKPIEPATSSSRHSPLRNSQNVQISYIHNWQSSSSIQHMLGAGSPFPMSAPWTDPVDEIVRRLGSLNINSSSKITTAQPESALVAYDGDKKMIPYEGPFDPTKKRHPRPKVDLDPETDRVWKLLMWKEDNDGKEGIDADKEKWWEEERRVFRGRADSFIARMHLVQGDRRFTPWKGSVVDSVVGVFLTQNVSDQLSSSAFMALAARFPLQRRSTTHNKEGKSTSAEEQDVSILGSDDFTKQQSNISSQKVYDRGSIRIQEVEPLEEKEMASSNESFSSNMGACTTDCTKSEHIAAFQIGSEICQESSENRADVTFTMTGNACLMGVEDGKGMESVVSSQVSVISSQNSTESTVAADTIGSSSESNSEAENLINRFEGNGNDFYGSTSFLDLLQMERIDMLREFYVNGNESIPSNENFDGAPNQLKDTEYVKSCKGVECLNGVSPSNSTNSTRHPQGRQEFKGILGNCSSSCHLHIGPGSGLELGSAVASGEENRSYLPSTAEITELRDNRCTMERRNVATENLVECDEHRKQFTNSQTALKGDSCIPPIKHPVHPSSTSTAKPYTHLDTAESSSLVDKQTYNVGNIAEPNLADEVYSSKNVPKITTKNDLKERRGTSRADKMRAFDWDSLRKQACPNGPKKERSSDTMDSADWEAVRCADVNEIAKAIRERGMSNMLSERIKDFLNRLVREHGSIDLEWLRDVPPDKTKDYLLSIRGLGLKSVECVRLLTLHHLAFPVDTNVGRICVRLGWVPLQPLPESLQLHLLELYPLLETIQKYLWPRLCTLDQRTLYELHYQMITFGKVFCTKSKPNCNACPMRGECKHFASAFASARLALPGPEEKRLVSSGVPTTIQQEHNLKINLMSLPPPEQSSHSQVGSRIIQCAPIIEEPATPEAESIETLESSIEDAFWTEDPDEIPTITLNIKEFTQNIQNYMQEKGELQDADMSKALVALTQEAASIPMPKLKNVSRLRTEHQVYELPDSHPLIAELDRREHDDPCPYLLAIWTPGETAQSIQPPEMGCTSEKSGKLCDKNTCFTCNSIREANAQTVRGTLLIPCRTAMRGSFPLNGTYFQVNEVFADHDSSMKPIDVPRAWIWNLPRRTVYFGTSVSTIFKGLTTEGIQQCFWRGFVCVRGFDQKTRAPRPLMARLHFPASKLVGAKRAQAGSV</sequence>